<dbReference type="AlphaFoldDB" id="A0A2M7W0E9"/>
<protein>
    <recommendedName>
        <fullName evidence="1">AB hydrolase-1 domain-containing protein</fullName>
    </recommendedName>
</protein>
<dbReference type="Gene3D" id="3.40.50.1820">
    <property type="entry name" value="alpha/beta hydrolase"/>
    <property type="match status" value="1"/>
</dbReference>
<evidence type="ECO:0000259" key="1">
    <source>
        <dbReference type="Pfam" id="PF12697"/>
    </source>
</evidence>
<feature type="domain" description="AB hydrolase-1" evidence="1">
    <location>
        <begin position="31"/>
        <end position="136"/>
    </location>
</feature>
<gene>
    <name evidence="2" type="ORF">COX64_05265</name>
</gene>
<name>A0A2M7W0E9_9BACT</name>
<reference evidence="3" key="1">
    <citation type="submission" date="2017-09" db="EMBL/GenBank/DDBJ databases">
        <title>Depth-based differentiation of microbial function through sediment-hosted aquifers and enrichment of novel symbionts in the deep terrestrial subsurface.</title>
        <authorList>
            <person name="Probst A.J."/>
            <person name="Ladd B."/>
            <person name="Jarett J.K."/>
            <person name="Geller-Mcgrath D.E."/>
            <person name="Sieber C.M.K."/>
            <person name="Emerson J.B."/>
            <person name="Anantharaman K."/>
            <person name="Thomas B.C."/>
            <person name="Malmstrom R."/>
            <person name="Stieglmeier M."/>
            <person name="Klingl A."/>
            <person name="Woyke T."/>
            <person name="Ryan C.M."/>
            <person name="Banfield J.F."/>
        </authorList>
    </citation>
    <scope>NUCLEOTIDE SEQUENCE [LARGE SCALE GENOMIC DNA]</scope>
</reference>
<dbReference type="EMBL" id="PFQB01000137">
    <property type="protein sequence ID" value="PJA11844.1"/>
    <property type="molecule type" value="Genomic_DNA"/>
</dbReference>
<organism evidence="2 3">
    <name type="scientific">Candidatus Dojkabacteria bacterium CG_4_10_14_0_2_um_filter_Dojkabacteria_WS6_41_15</name>
    <dbReference type="NCBI Taxonomy" id="2014249"/>
    <lineage>
        <taxon>Bacteria</taxon>
        <taxon>Candidatus Dojkabacteria</taxon>
    </lineage>
</organism>
<dbReference type="Pfam" id="PF12697">
    <property type="entry name" value="Abhydrolase_6"/>
    <property type="match status" value="1"/>
</dbReference>
<sequence>MESTLRIRTGDAFSIFGTLNTSNSGKKSKLLIFVHGLTGNKDEHQYINAAPFFNAHGIDTFRFDLYSDEDNGRSLSDCNVKVHAGDLLMVINHFKDKYKELFLVGHSLGATVILHTDISVVKRVVLWDPTKGMESLAQKACVYTKDLGKYMLNWRMTILVNHEMVDDWMQAARISDSIKMFTKPSKLIFAGNCDIYDGWKPFLKDVTVPNEVVVIPGATHVFIEEGTAERMYEETLKWVNTGPQ</sequence>
<evidence type="ECO:0000313" key="3">
    <source>
        <dbReference type="Proteomes" id="UP000228952"/>
    </source>
</evidence>
<dbReference type="SUPFAM" id="SSF53474">
    <property type="entry name" value="alpha/beta-Hydrolases"/>
    <property type="match status" value="1"/>
</dbReference>
<dbReference type="InterPro" id="IPR000073">
    <property type="entry name" value="AB_hydrolase_1"/>
</dbReference>
<dbReference type="Proteomes" id="UP000228952">
    <property type="component" value="Unassembled WGS sequence"/>
</dbReference>
<comment type="caution">
    <text evidence="2">The sequence shown here is derived from an EMBL/GenBank/DDBJ whole genome shotgun (WGS) entry which is preliminary data.</text>
</comment>
<proteinExistence type="predicted"/>
<dbReference type="InterPro" id="IPR029058">
    <property type="entry name" value="AB_hydrolase_fold"/>
</dbReference>
<evidence type="ECO:0000313" key="2">
    <source>
        <dbReference type="EMBL" id="PJA11844.1"/>
    </source>
</evidence>
<accession>A0A2M7W0E9</accession>